<dbReference type="InterPro" id="IPR016181">
    <property type="entry name" value="Acyl_CoA_acyltransferase"/>
</dbReference>
<evidence type="ECO:0000256" key="1">
    <source>
        <dbReference type="SAM" id="Phobius"/>
    </source>
</evidence>
<dbReference type="Gene3D" id="3.30.530.20">
    <property type="match status" value="1"/>
</dbReference>
<keyword evidence="1" id="KW-1133">Transmembrane helix</keyword>
<dbReference type="InterPro" id="IPR023393">
    <property type="entry name" value="START-like_dom_sf"/>
</dbReference>
<proteinExistence type="predicted"/>
<keyword evidence="4" id="KW-1185">Reference proteome</keyword>
<dbReference type="Proteomes" id="UP000612680">
    <property type="component" value="Chromosome"/>
</dbReference>
<dbReference type="Gene3D" id="3.40.630.30">
    <property type="match status" value="1"/>
</dbReference>
<sequence length="346" mass="39403">MAVTPIITDRLALHKITSDDGDKYYRLSNNAKVMKFVTGYALSRKESDEMLRSFLIEYGPDSHLGRYLIEDRQSGELIGMAKLDWSGFDIEIGYRVMEEHWGKGIATEVASALIRFALTQLKARTVAAYVNVDNTASVRVLEKAGMKRVGVIEDIDEVKYKYIYSPHSHQNMKKAIYVVTGIIAVFLIIAVIMPKSYAVERDIVIHRPKGKVFEYLRSLKNQDQWSVWMQRDPNIVKEYIGIDGEPGFVTTWRGNKEVGKGEQEIKHVEEGKRIDTELRFIEPFKSTSNAYMITEATDSASTRVRWGFTGAMPIPMNVMLPFIDLDKMVGKDFEAGLKNLKTILEK</sequence>
<dbReference type="PANTHER" id="PTHR43792:SF1">
    <property type="entry name" value="N-ACETYLTRANSFERASE DOMAIN-CONTAINING PROTEIN"/>
    <property type="match status" value="1"/>
</dbReference>
<dbReference type="InterPro" id="IPR000182">
    <property type="entry name" value="GNAT_dom"/>
</dbReference>
<dbReference type="SUPFAM" id="SSF55729">
    <property type="entry name" value="Acyl-CoA N-acyltransferases (Nat)"/>
    <property type="match status" value="1"/>
</dbReference>
<dbReference type="SUPFAM" id="SSF55961">
    <property type="entry name" value="Bet v1-like"/>
    <property type="match status" value="1"/>
</dbReference>
<keyword evidence="1" id="KW-0472">Membrane</keyword>
<evidence type="ECO:0000313" key="4">
    <source>
        <dbReference type="Proteomes" id="UP000612680"/>
    </source>
</evidence>
<feature type="domain" description="N-acetyltransferase" evidence="2">
    <location>
        <begin position="25"/>
        <end position="177"/>
    </location>
</feature>
<accession>A0ABX7IBE4</accession>
<dbReference type="InterPro" id="IPR019587">
    <property type="entry name" value="Polyketide_cyclase/dehydratase"/>
</dbReference>
<dbReference type="InterPro" id="IPR051531">
    <property type="entry name" value="N-acetyltransferase"/>
</dbReference>
<protein>
    <submittedName>
        <fullName evidence="3">GNAT family N-acetyltransferase</fullName>
    </submittedName>
</protein>
<evidence type="ECO:0000259" key="2">
    <source>
        <dbReference type="PROSITE" id="PS51186"/>
    </source>
</evidence>
<reference evidence="3 4" key="1">
    <citation type="submission" date="2020-06" db="EMBL/GenBank/DDBJ databases">
        <title>Dyadobacter sandarakinus sp. nov., isolated from the soil of the Arctic Yellow River Station.</title>
        <authorList>
            <person name="Zhang Y."/>
            <person name="Peng F."/>
        </authorList>
    </citation>
    <scope>NUCLEOTIDE SEQUENCE [LARGE SCALE GENOMIC DNA]</scope>
    <source>
        <strain evidence="3 4">Q3-56</strain>
    </source>
</reference>
<dbReference type="Pfam" id="PF10604">
    <property type="entry name" value="Polyketide_cyc2"/>
    <property type="match status" value="1"/>
</dbReference>
<dbReference type="CDD" id="cd07818">
    <property type="entry name" value="SRPBCC_1"/>
    <property type="match status" value="1"/>
</dbReference>
<name>A0ABX7IBE4_9BACT</name>
<keyword evidence="1" id="KW-0812">Transmembrane</keyword>
<dbReference type="Pfam" id="PF13302">
    <property type="entry name" value="Acetyltransf_3"/>
    <property type="match status" value="1"/>
</dbReference>
<organism evidence="3 4">
    <name type="scientific">Dyadobacter sandarakinus</name>
    <dbReference type="NCBI Taxonomy" id="2747268"/>
    <lineage>
        <taxon>Bacteria</taxon>
        <taxon>Pseudomonadati</taxon>
        <taxon>Bacteroidota</taxon>
        <taxon>Cytophagia</taxon>
        <taxon>Cytophagales</taxon>
        <taxon>Spirosomataceae</taxon>
        <taxon>Dyadobacter</taxon>
    </lineage>
</organism>
<evidence type="ECO:0000313" key="3">
    <source>
        <dbReference type="EMBL" id="QRR03439.1"/>
    </source>
</evidence>
<dbReference type="CDD" id="cd04301">
    <property type="entry name" value="NAT_SF"/>
    <property type="match status" value="1"/>
</dbReference>
<feature type="transmembrane region" description="Helical" evidence="1">
    <location>
        <begin position="175"/>
        <end position="193"/>
    </location>
</feature>
<dbReference type="PANTHER" id="PTHR43792">
    <property type="entry name" value="GNAT FAMILY, PUTATIVE (AFU_ORTHOLOGUE AFUA_3G00765)-RELATED-RELATED"/>
    <property type="match status" value="1"/>
</dbReference>
<dbReference type="EMBL" id="CP056775">
    <property type="protein sequence ID" value="QRR03439.1"/>
    <property type="molecule type" value="Genomic_DNA"/>
</dbReference>
<gene>
    <name evidence="3" type="ORF">HWI92_22250</name>
</gene>
<dbReference type="PROSITE" id="PS51186">
    <property type="entry name" value="GNAT"/>
    <property type="match status" value="1"/>
</dbReference>
<dbReference type="RefSeq" id="WP_204659410.1">
    <property type="nucleotide sequence ID" value="NZ_CP056775.1"/>
</dbReference>